<evidence type="ECO:0000313" key="1">
    <source>
        <dbReference type="EMBL" id="VVV02104.1"/>
    </source>
</evidence>
<proteinExistence type="predicted"/>
<evidence type="ECO:0000313" key="2">
    <source>
        <dbReference type="Proteomes" id="UP000356253"/>
    </source>
</evidence>
<protein>
    <submittedName>
        <fullName evidence="1">Uncharacterized protein</fullName>
    </submittedName>
</protein>
<dbReference type="EMBL" id="CABVMM010000015">
    <property type="protein sequence ID" value="VVV02104.1"/>
    <property type="molecule type" value="Genomic_DNA"/>
</dbReference>
<dbReference type="Proteomes" id="UP000356253">
    <property type="component" value="Unassembled WGS sequence"/>
</dbReference>
<organism evidence="1 2">
    <name type="scientific">Mesonia oceanica</name>
    <dbReference type="NCBI Taxonomy" id="2687242"/>
    <lineage>
        <taxon>Bacteria</taxon>
        <taxon>Pseudomonadati</taxon>
        <taxon>Bacteroidota</taxon>
        <taxon>Flavobacteriia</taxon>
        <taxon>Flavobacteriales</taxon>
        <taxon>Flavobacteriaceae</taxon>
        <taxon>Mesonia</taxon>
    </lineage>
</organism>
<accession>A0AC61YC70</accession>
<name>A0AC61YC70_9FLAO</name>
<sequence length="114" mass="13318">MKRVIVDYKKLTPEILGMLVEKYPDGYDDDHIITFKNAKNETVEAVEVRTEDCVYLVKVSTRLENTMANYDEDDYDDDDLNEPIVDIPESVKISKEDQEEMDTDDDDDEDEEED</sequence>
<reference evidence="1" key="1">
    <citation type="submission" date="2019-09" db="EMBL/GenBank/DDBJ databases">
        <authorList>
            <person name="Rodrigo-Torres L."/>
            <person name="Arahal R. D."/>
            <person name="Lucena T."/>
        </authorList>
    </citation>
    <scope>NUCLEOTIDE SEQUENCE</scope>
    <source>
        <strain evidence="1">ISS653</strain>
    </source>
</reference>
<keyword evidence="2" id="KW-1185">Reference proteome</keyword>
<gene>
    <name evidence="1" type="ORF">FVB9532_03400</name>
</gene>
<comment type="caution">
    <text evidence="1">The sequence shown here is derived from an EMBL/GenBank/DDBJ whole genome shotgun (WGS) entry which is preliminary data.</text>
</comment>